<keyword evidence="3" id="KW-1185">Reference proteome</keyword>
<evidence type="ECO:0000259" key="1">
    <source>
        <dbReference type="Pfam" id="PF04248"/>
    </source>
</evidence>
<evidence type="ECO:0000313" key="3">
    <source>
        <dbReference type="Proteomes" id="UP000285310"/>
    </source>
</evidence>
<dbReference type="InterPro" id="IPR038694">
    <property type="entry name" value="DUF427_sf"/>
</dbReference>
<dbReference type="Pfam" id="PF04248">
    <property type="entry name" value="NTP_transf_9"/>
    <property type="match status" value="1"/>
</dbReference>
<dbReference type="Proteomes" id="UP000285310">
    <property type="component" value="Unassembled WGS sequence"/>
</dbReference>
<dbReference type="InterPro" id="IPR007361">
    <property type="entry name" value="DUF427"/>
</dbReference>
<dbReference type="PANTHER" id="PTHR34310:SF9">
    <property type="entry name" value="BLR5716 PROTEIN"/>
    <property type="match status" value="1"/>
</dbReference>
<name>A0A423PHT0_9GAMM</name>
<dbReference type="AlphaFoldDB" id="A0A423PHT0"/>
<dbReference type="PANTHER" id="PTHR34310">
    <property type="entry name" value="DUF427 DOMAIN PROTEIN (AFU_ORTHOLOGUE AFUA_3G02220)"/>
    <property type="match status" value="1"/>
</dbReference>
<comment type="caution">
    <text evidence="2">The sequence shown here is derived from an EMBL/GenBank/DDBJ whole genome shotgun (WGS) entry which is preliminary data.</text>
</comment>
<evidence type="ECO:0000313" key="2">
    <source>
        <dbReference type="EMBL" id="ROO25198.1"/>
    </source>
</evidence>
<feature type="domain" description="DUF427" evidence="1">
    <location>
        <begin position="17"/>
        <end position="107"/>
    </location>
</feature>
<sequence>MSDTDRIAIHDAAGTSQVFWGEHQIAKTTAARVLAETGYPERLYIPMDAVATDMLVVSDTMTHCPYKGDATYYHVHIDGEQLDDAAWCYARPIDAVAAIAGHLAFDHHALTIERPD</sequence>
<dbReference type="OrthoDB" id="4565346at2"/>
<dbReference type="RefSeq" id="WP_123659124.1">
    <property type="nucleotide sequence ID" value="NZ_AYKG01000052.1"/>
</dbReference>
<gene>
    <name evidence="2" type="ORF">SAJA_13335</name>
</gene>
<dbReference type="InParanoid" id="A0A423PHT0"/>
<reference evidence="2 3" key="1">
    <citation type="submission" date="2013-10" db="EMBL/GenBank/DDBJ databases">
        <title>Salinisphaera japonica YTM-1 Genome Sequencing.</title>
        <authorList>
            <person name="Lai Q."/>
            <person name="Li C."/>
            <person name="Shao Z."/>
        </authorList>
    </citation>
    <scope>NUCLEOTIDE SEQUENCE [LARGE SCALE GENOMIC DNA]</scope>
    <source>
        <strain evidence="2 3">YTM-1</strain>
    </source>
</reference>
<protein>
    <recommendedName>
        <fullName evidence="1">DUF427 domain-containing protein</fullName>
    </recommendedName>
</protein>
<dbReference type="EMBL" id="AYKG01000052">
    <property type="protein sequence ID" value="ROO25198.1"/>
    <property type="molecule type" value="Genomic_DNA"/>
</dbReference>
<organism evidence="2 3">
    <name type="scientific">Salinisphaera japonica YTM-1</name>
    <dbReference type="NCBI Taxonomy" id="1209778"/>
    <lineage>
        <taxon>Bacteria</taxon>
        <taxon>Pseudomonadati</taxon>
        <taxon>Pseudomonadota</taxon>
        <taxon>Gammaproteobacteria</taxon>
        <taxon>Salinisphaerales</taxon>
        <taxon>Salinisphaeraceae</taxon>
        <taxon>Salinisphaera</taxon>
    </lineage>
</organism>
<accession>A0A423PHT0</accession>
<proteinExistence type="predicted"/>
<dbReference type="Gene3D" id="2.170.150.40">
    <property type="entry name" value="Domain of unknown function (DUF427)"/>
    <property type="match status" value="1"/>
</dbReference>